<dbReference type="eggNOG" id="COG1428">
    <property type="taxonomic scope" value="Bacteria"/>
</dbReference>
<dbReference type="STRING" id="1304284.L21TH_0812"/>
<dbReference type="SUPFAM" id="SSF52540">
    <property type="entry name" value="P-loop containing nucleoside triphosphate hydrolases"/>
    <property type="match status" value="1"/>
</dbReference>
<sequence>MKKTSKKLNNVNIVIDGVVGVGKSTLLRILKEREGFTPLYEPVIDNPILHKFYSNMERYAFPLQVHFLNKKFRFIKESRKIKGKVVMDRSIYGDAIFAKMHLENGNMSKTEYELYYELFDNMMMNITPPTLVVYLEISVDKAIERIKLRGREYEMNVDRAYWERLNKHYTQLYNDFTEAPILKINVDNIDFENNKEHQDYVVGLIMNKIEEINRLAG</sequence>
<dbReference type="AlphaFoldDB" id="R1CR06"/>
<proteinExistence type="inferred from homology"/>
<evidence type="ECO:0000256" key="4">
    <source>
        <dbReference type="PIRSR" id="PIRSR000705-3"/>
    </source>
</evidence>
<dbReference type="PIRSF" id="PIRSF000705">
    <property type="entry name" value="DNK"/>
    <property type="match status" value="1"/>
</dbReference>
<organism evidence="6 7">
    <name type="scientific">Caldisalinibacter kiritimatiensis</name>
    <dbReference type="NCBI Taxonomy" id="1304284"/>
    <lineage>
        <taxon>Bacteria</taxon>
        <taxon>Bacillati</taxon>
        <taxon>Bacillota</taxon>
        <taxon>Tissierellia</taxon>
        <taxon>Tissierellales</taxon>
        <taxon>Thermohalobacteraceae</taxon>
        <taxon>Caldisalinibacter</taxon>
    </lineage>
</organism>
<dbReference type="InterPro" id="IPR027417">
    <property type="entry name" value="P-loop_NTPase"/>
</dbReference>
<dbReference type="GO" id="GO:0004136">
    <property type="term" value="F:deoxyadenosine kinase activity"/>
    <property type="evidence" value="ECO:0007669"/>
    <property type="project" value="UniProtKB-EC"/>
</dbReference>
<keyword evidence="6" id="KW-0808">Transferase</keyword>
<dbReference type="GO" id="GO:0004138">
    <property type="term" value="F:deoxyguanosine kinase activity"/>
    <property type="evidence" value="ECO:0007669"/>
    <property type="project" value="UniProtKB-EC"/>
</dbReference>
<feature type="binding site" evidence="4">
    <location>
        <begin position="17"/>
        <end position="25"/>
    </location>
    <ligand>
        <name>ATP</name>
        <dbReference type="ChEBI" id="CHEBI:30616"/>
    </ligand>
</feature>
<dbReference type="CDD" id="cd01673">
    <property type="entry name" value="dNK"/>
    <property type="match status" value="1"/>
</dbReference>
<dbReference type="PANTHER" id="PTHR10513">
    <property type="entry name" value="DEOXYNUCLEOSIDE KINASE"/>
    <property type="match status" value="1"/>
</dbReference>
<gene>
    <name evidence="6" type="ORF">L21TH_0812</name>
</gene>
<dbReference type="InterPro" id="IPR002624">
    <property type="entry name" value="DCK/DGK"/>
</dbReference>
<feature type="binding site" evidence="3">
    <location>
        <position position="154"/>
    </location>
    <ligand>
        <name>substrate</name>
    </ligand>
</feature>
<feature type="binding site" evidence="3">
    <location>
        <position position="41"/>
    </location>
    <ligand>
        <name>substrate</name>
    </ligand>
</feature>
<evidence type="ECO:0000256" key="3">
    <source>
        <dbReference type="PIRSR" id="PIRSR000705-2"/>
    </source>
</evidence>
<feature type="domain" description="Deoxynucleoside kinase" evidence="5">
    <location>
        <begin position="13"/>
        <end position="205"/>
    </location>
</feature>
<feature type="binding site" evidence="3">
    <location>
        <position position="89"/>
    </location>
    <ligand>
        <name>substrate</name>
    </ligand>
</feature>
<dbReference type="RefSeq" id="WP_006310004.1">
    <property type="nucleotide sequence ID" value="NZ_ARZA01000082.1"/>
</dbReference>
<dbReference type="GO" id="GO:0005737">
    <property type="term" value="C:cytoplasm"/>
    <property type="evidence" value="ECO:0007669"/>
    <property type="project" value="TreeGrafter"/>
</dbReference>
<keyword evidence="7" id="KW-1185">Reference proteome</keyword>
<feature type="binding site" evidence="3">
    <location>
        <position position="64"/>
    </location>
    <ligand>
        <name>substrate</name>
    </ligand>
</feature>
<feature type="binding site" evidence="3">
    <location>
        <position position="53"/>
    </location>
    <ligand>
        <name>substrate</name>
    </ligand>
</feature>
<dbReference type="EC" id="2.7.1.76" evidence="6"/>
<evidence type="ECO:0000313" key="7">
    <source>
        <dbReference type="Proteomes" id="UP000013378"/>
    </source>
</evidence>
<dbReference type="OrthoDB" id="9776634at2"/>
<dbReference type="EMBL" id="ARZA01000082">
    <property type="protein sequence ID" value="EOD01101.1"/>
    <property type="molecule type" value="Genomic_DNA"/>
</dbReference>
<protein>
    <submittedName>
        <fullName evidence="6">Deoxyadenosine kinase / Deoxyguanosine kinase</fullName>
        <ecNumber evidence="6">2.7.1.113</ecNumber>
        <ecNumber evidence="6">2.7.1.76</ecNumber>
    </submittedName>
</protein>
<keyword evidence="4" id="KW-0067">ATP-binding</keyword>
<dbReference type="Pfam" id="PF01712">
    <property type="entry name" value="dNK"/>
    <property type="match status" value="1"/>
</dbReference>
<feature type="binding site" evidence="3">
    <location>
        <position position="94"/>
    </location>
    <ligand>
        <name>substrate</name>
    </ligand>
</feature>
<keyword evidence="6" id="KW-0418">Kinase</keyword>
<dbReference type="Proteomes" id="UP000013378">
    <property type="component" value="Unassembled WGS sequence"/>
</dbReference>
<dbReference type="PATRIC" id="fig|1304284.3.peg.802"/>
<evidence type="ECO:0000256" key="1">
    <source>
        <dbReference type="ARBA" id="ARBA00007420"/>
    </source>
</evidence>
<evidence type="ECO:0000259" key="5">
    <source>
        <dbReference type="Pfam" id="PF01712"/>
    </source>
</evidence>
<dbReference type="PANTHER" id="PTHR10513:SF35">
    <property type="entry name" value="DEOXYADENOSINE KINASE"/>
    <property type="match status" value="1"/>
</dbReference>
<dbReference type="GO" id="GO:0005524">
    <property type="term" value="F:ATP binding"/>
    <property type="evidence" value="ECO:0007669"/>
    <property type="project" value="UniProtKB-KW"/>
</dbReference>
<evidence type="ECO:0000256" key="2">
    <source>
        <dbReference type="PIRSR" id="PIRSR000705-1"/>
    </source>
</evidence>
<dbReference type="InterPro" id="IPR031314">
    <property type="entry name" value="DNK_dom"/>
</dbReference>
<feature type="binding site" evidence="4">
    <location>
        <begin position="145"/>
        <end position="149"/>
    </location>
    <ligand>
        <name>ATP</name>
        <dbReference type="ChEBI" id="CHEBI:30616"/>
    </ligand>
</feature>
<comment type="caution">
    <text evidence="6">The sequence shown here is derived from an EMBL/GenBank/DDBJ whole genome shotgun (WGS) entry which is preliminary data.</text>
</comment>
<evidence type="ECO:0000313" key="6">
    <source>
        <dbReference type="EMBL" id="EOD01101.1"/>
    </source>
</evidence>
<reference evidence="6 7" key="1">
    <citation type="journal article" date="2015" name="Geomicrobiol. J.">
        <title>Caldisalinibacter kiritimatiensis gen. nov., sp. nov., a moderately thermohalophilic thiosulfate-reducing bacterium from a hypersaline microbial mat.</title>
        <authorList>
            <person name="Ben Hania W."/>
            <person name="Joseph M."/>
            <person name="Fiebig A."/>
            <person name="Bunk B."/>
            <person name="Klenk H.-P."/>
            <person name="Fardeau M.-L."/>
            <person name="Spring S."/>
        </authorList>
    </citation>
    <scope>NUCLEOTIDE SEQUENCE [LARGE SCALE GENOMIC DNA]</scope>
    <source>
        <strain evidence="6 7">L21-TH-D2</strain>
    </source>
</reference>
<accession>R1CR06</accession>
<dbReference type="Gene3D" id="3.40.50.300">
    <property type="entry name" value="P-loop containing nucleotide triphosphate hydrolases"/>
    <property type="match status" value="1"/>
</dbReference>
<name>R1CR06_9FIRM</name>
<keyword evidence="4" id="KW-0547">Nucleotide-binding</keyword>
<dbReference type="EC" id="2.7.1.113" evidence="6"/>
<feature type="active site" description="Proton acceptor" evidence="2">
    <location>
        <position position="88"/>
    </location>
</feature>
<dbReference type="InterPro" id="IPR050566">
    <property type="entry name" value="Deoxyribonucleoside_kinase"/>
</dbReference>
<comment type="similarity">
    <text evidence="1">Belongs to the DCK/DGK family.</text>
</comment>